<name>A0A974I045_XENLA</name>
<gene>
    <name evidence="2" type="ORF">XELAEV_18008677mg</name>
</gene>
<evidence type="ECO:0000313" key="2">
    <source>
        <dbReference type="EMBL" id="OCT96470.1"/>
    </source>
</evidence>
<dbReference type="Proteomes" id="UP000694892">
    <property type="component" value="Chromosome 1S"/>
</dbReference>
<proteinExistence type="predicted"/>
<organism evidence="2 3">
    <name type="scientific">Xenopus laevis</name>
    <name type="common">African clawed frog</name>
    <dbReference type="NCBI Taxonomy" id="8355"/>
    <lineage>
        <taxon>Eukaryota</taxon>
        <taxon>Metazoa</taxon>
        <taxon>Chordata</taxon>
        <taxon>Craniata</taxon>
        <taxon>Vertebrata</taxon>
        <taxon>Euteleostomi</taxon>
        <taxon>Amphibia</taxon>
        <taxon>Batrachia</taxon>
        <taxon>Anura</taxon>
        <taxon>Pipoidea</taxon>
        <taxon>Pipidae</taxon>
        <taxon>Xenopodinae</taxon>
        <taxon>Xenopus</taxon>
        <taxon>Xenopus</taxon>
    </lineage>
</organism>
<feature type="region of interest" description="Disordered" evidence="1">
    <location>
        <begin position="1"/>
        <end position="22"/>
    </location>
</feature>
<protein>
    <submittedName>
        <fullName evidence="2">Uncharacterized protein</fullName>
    </submittedName>
</protein>
<accession>A0A974I045</accession>
<reference evidence="3" key="1">
    <citation type="journal article" date="2016" name="Nature">
        <title>Genome evolution in the allotetraploid frog Xenopus laevis.</title>
        <authorList>
            <person name="Session A.M."/>
            <person name="Uno Y."/>
            <person name="Kwon T."/>
            <person name="Chapman J.A."/>
            <person name="Toyoda A."/>
            <person name="Takahashi S."/>
            <person name="Fukui A."/>
            <person name="Hikosaka A."/>
            <person name="Suzuki A."/>
            <person name="Kondo M."/>
            <person name="van Heeringen S.J."/>
            <person name="Quigley I."/>
            <person name="Heinz S."/>
            <person name="Ogino H."/>
            <person name="Ochi H."/>
            <person name="Hellsten U."/>
            <person name="Lyons J.B."/>
            <person name="Simakov O."/>
            <person name="Putnam N."/>
            <person name="Stites J."/>
            <person name="Kuroki Y."/>
            <person name="Tanaka T."/>
            <person name="Michiue T."/>
            <person name="Watanabe M."/>
            <person name="Bogdanovic O."/>
            <person name="Lister R."/>
            <person name="Georgiou G."/>
            <person name="Paranjpe S.S."/>
            <person name="van Kruijsbergen I."/>
            <person name="Shu S."/>
            <person name="Carlson J."/>
            <person name="Kinoshita T."/>
            <person name="Ohta Y."/>
            <person name="Mawaribuchi S."/>
            <person name="Jenkins J."/>
            <person name="Grimwood J."/>
            <person name="Schmutz J."/>
            <person name="Mitros T."/>
            <person name="Mozaffari S.V."/>
            <person name="Suzuki Y."/>
            <person name="Haramoto Y."/>
            <person name="Yamamoto T.S."/>
            <person name="Takagi C."/>
            <person name="Heald R."/>
            <person name="Miller K."/>
            <person name="Haudenschild C."/>
            <person name="Kitzman J."/>
            <person name="Nakayama T."/>
            <person name="Izutsu Y."/>
            <person name="Robert J."/>
            <person name="Fortriede J."/>
            <person name="Burns K."/>
            <person name="Lotay V."/>
            <person name="Karimi K."/>
            <person name="Yasuoka Y."/>
            <person name="Dichmann D.S."/>
            <person name="Flajnik M.F."/>
            <person name="Houston D.W."/>
            <person name="Shendure J."/>
            <person name="DuPasquier L."/>
            <person name="Vize P.D."/>
            <person name="Zorn A.M."/>
            <person name="Ito M."/>
            <person name="Marcotte E.M."/>
            <person name="Wallingford J.B."/>
            <person name="Ito Y."/>
            <person name="Asashima M."/>
            <person name="Ueno N."/>
            <person name="Matsuda Y."/>
            <person name="Veenstra G.J."/>
            <person name="Fujiyama A."/>
            <person name="Harland R.M."/>
            <person name="Taira M."/>
            <person name="Rokhsar D.S."/>
        </authorList>
    </citation>
    <scope>NUCLEOTIDE SEQUENCE [LARGE SCALE GENOMIC DNA]</scope>
    <source>
        <strain evidence="3">J</strain>
    </source>
</reference>
<evidence type="ECO:0000313" key="3">
    <source>
        <dbReference type="Proteomes" id="UP000694892"/>
    </source>
</evidence>
<sequence>MKERGEGVCQARLPRAPSRPGPDYQAYMEHTIVPYMNWVFGLPNISSKQCNPILATPLCHRIYSINFLPSTCPESPLLIERALGISLHGSAIWGYTYKWLHYK</sequence>
<dbReference type="EMBL" id="CM004467">
    <property type="protein sequence ID" value="OCT96470.1"/>
    <property type="molecule type" value="Genomic_DNA"/>
</dbReference>
<evidence type="ECO:0000256" key="1">
    <source>
        <dbReference type="SAM" id="MobiDB-lite"/>
    </source>
</evidence>
<dbReference type="AlphaFoldDB" id="A0A974I045"/>